<dbReference type="Proteomes" id="UP000317763">
    <property type="component" value="Unassembled WGS sequence"/>
</dbReference>
<proteinExistence type="predicted"/>
<dbReference type="SUPFAM" id="SSF53335">
    <property type="entry name" value="S-adenosyl-L-methionine-dependent methyltransferases"/>
    <property type="match status" value="1"/>
</dbReference>
<dbReference type="NCBIfam" id="TIGR02081">
    <property type="entry name" value="metW"/>
    <property type="match status" value="1"/>
</dbReference>
<dbReference type="EC" id="2.1.1.164" evidence="1"/>
<dbReference type="InterPro" id="IPR029063">
    <property type="entry name" value="SAM-dependent_MTases_sf"/>
</dbReference>
<sequence length="195" mass="21742">MSDRAIQTMIARLVPTGARVLDLGCGDGALLAHLREARGCSGYGIEIDDAQVLVCLKRGLDVLQFNLEEGLSMFADDSFDVVLQIDTLQHLRNAETMLRETARVGRSAIVAFPNFAHWPNRLRVLAGRMPVTKRLPYEWYDTPNIRVGTFADFEVLARRLGLQVEDAFGLDDEGREVRTLPNLLASTAVFKLAKR</sequence>
<dbReference type="CDD" id="cd02440">
    <property type="entry name" value="AdoMet_MTases"/>
    <property type="match status" value="1"/>
</dbReference>
<dbReference type="InterPro" id="IPR010743">
    <property type="entry name" value="Methionine_synth_MetW"/>
</dbReference>
<keyword evidence="2" id="KW-1185">Reference proteome</keyword>
<dbReference type="AlphaFoldDB" id="A0A554XAH8"/>
<dbReference type="Gene3D" id="3.40.50.150">
    <property type="entry name" value="Vaccinia Virus protein VP39"/>
    <property type="match status" value="1"/>
</dbReference>
<dbReference type="STRING" id="307486.GCA_000807215_00832"/>
<protein>
    <submittedName>
        <fullName evidence="1">Demethylrebeccamycin-D-glucose O-methyltransferase</fullName>
        <ecNumber evidence="1">2.1.1.164</ecNumber>
    </submittedName>
</protein>
<dbReference type="RefSeq" id="WP_058616090.1">
    <property type="nucleotide sequence ID" value="NZ_CP083911.1"/>
</dbReference>
<keyword evidence="1" id="KW-0808">Transferase</keyword>
<dbReference type="Pfam" id="PF07021">
    <property type="entry name" value="MetW"/>
    <property type="match status" value="1"/>
</dbReference>
<dbReference type="EMBL" id="VJOM01000007">
    <property type="protein sequence ID" value="TSE32844.1"/>
    <property type="molecule type" value="Genomic_DNA"/>
</dbReference>
<evidence type="ECO:0000313" key="1">
    <source>
        <dbReference type="EMBL" id="TSE32844.1"/>
    </source>
</evidence>
<dbReference type="GO" id="GO:0102082">
    <property type="term" value="F:demethylrebeccamycin--D-glucose O-methyltransferase activity"/>
    <property type="evidence" value="ECO:0007669"/>
    <property type="project" value="UniProtKB-EC"/>
</dbReference>
<dbReference type="OrthoDB" id="9792690at2"/>
<comment type="caution">
    <text evidence="1">The sequence shown here is derived from an EMBL/GenBank/DDBJ whole genome shotgun (WGS) entry which is preliminary data.</text>
</comment>
<accession>A0A554XAH8</accession>
<organism evidence="1 2">
    <name type="scientific">Tepidimonas taiwanensis</name>
    <dbReference type="NCBI Taxonomy" id="307486"/>
    <lineage>
        <taxon>Bacteria</taxon>
        <taxon>Pseudomonadati</taxon>
        <taxon>Pseudomonadota</taxon>
        <taxon>Betaproteobacteria</taxon>
        <taxon>Burkholderiales</taxon>
        <taxon>Tepidimonas</taxon>
    </lineage>
</organism>
<reference evidence="1 2" key="1">
    <citation type="submission" date="2019-07" db="EMBL/GenBank/DDBJ databases">
        <title>Tepidimonas taiwanensis I1-1 draft genome.</title>
        <authorList>
            <person name="Da Costa M.S."/>
            <person name="Froufe H.J.C."/>
            <person name="Egas C."/>
            <person name="Albuquerque L."/>
        </authorList>
    </citation>
    <scope>NUCLEOTIDE SEQUENCE [LARGE SCALE GENOMIC DNA]</scope>
    <source>
        <strain evidence="1 2">I1-1</strain>
    </source>
</reference>
<gene>
    <name evidence="1" type="primary">rebM</name>
    <name evidence="1" type="ORF">Ttaiw_00952</name>
</gene>
<evidence type="ECO:0000313" key="2">
    <source>
        <dbReference type="Proteomes" id="UP000317763"/>
    </source>
</evidence>
<keyword evidence="1" id="KW-0489">Methyltransferase</keyword>
<dbReference type="GO" id="GO:0032259">
    <property type="term" value="P:methylation"/>
    <property type="evidence" value="ECO:0007669"/>
    <property type="project" value="UniProtKB-KW"/>
</dbReference>
<name>A0A554XAH8_9BURK</name>